<dbReference type="EMBL" id="FOES01000016">
    <property type="protein sequence ID" value="SEQ51700.1"/>
    <property type="molecule type" value="Genomic_DNA"/>
</dbReference>
<dbReference type="SUPFAM" id="SSF49503">
    <property type="entry name" value="Cupredoxins"/>
    <property type="match status" value="1"/>
</dbReference>
<dbReference type="Gene3D" id="2.60.40.420">
    <property type="entry name" value="Cupredoxins - blue copper proteins"/>
    <property type="match status" value="1"/>
</dbReference>
<dbReference type="RefSeq" id="WP_091773619.1">
    <property type="nucleotide sequence ID" value="NZ_FOES01000016.1"/>
</dbReference>
<dbReference type="OrthoDB" id="279535at2"/>
<dbReference type="STRING" id="571933.SAMN05216362_11612"/>
<evidence type="ECO:0000313" key="3">
    <source>
        <dbReference type="Proteomes" id="UP000199427"/>
    </source>
</evidence>
<gene>
    <name evidence="2" type="ORF">SAMN05216362_11612</name>
</gene>
<organism evidence="2 3">
    <name type="scientific">Piscibacillus halophilus</name>
    <dbReference type="NCBI Taxonomy" id="571933"/>
    <lineage>
        <taxon>Bacteria</taxon>
        <taxon>Bacillati</taxon>
        <taxon>Bacillota</taxon>
        <taxon>Bacilli</taxon>
        <taxon>Bacillales</taxon>
        <taxon>Bacillaceae</taxon>
        <taxon>Piscibacillus</taxon>
    </lineage>
</organism>
<evidence type="ECO:0000256" key="1">
    <source>
        <dbReference type="SAM" id="SignalP"/>
    </source>
</evidence>
<keyword evidence="1" id="KW-0732">Signal</keyword>
<evidence type="ECO:0000313" key="2">
    <source>
        <dbReference type="EMBL" id="SEQ51700.1"/>
    </source>
</evidence>
<dbReference type="Proteomes" id="UP000199427">
    <property type="component" value="Unassembled WGS sequence"/>
</dbReference>
<accession>A0A1H9GNS3</accession>
<name>A0A1H9GNS3_9BACI</name>
<feature type="signal peptide" evidence="1">
    <location>
        <begin position="1"/>
        <end position="17"/>
    </location>
</feature>
<protein>
    <recommendedName>
        <fullName evidence="4">Cytochrome c oxidase subunit 2</fullName>
    </recommendedName>
</protein>
<sequence length="118" mass="13116">MKKWFLSFSLIVMVTLAACGGEDSNGDQDAHEVTDKIILEATNFDFDQETYEVESGDITIELLNKEGMHGITIDELEDFELQGDERKTVHLDPGEYTVRCSVPCGEGHMDMVATIVAN</sequence>
<feature type="chain" id="PRO_5039626070" description="Cytochrome c oxidase subunit 2" evidence="1">
    <location>
        <begin position="18"/>
        <end position="118"/>
    </location>
</feature>
<reference evidence="2 3" key="1">
    <citation type="submission" date="2016-10" db="EMBL/GenBank/DDBJ databases">
        <authorList>
            <person name="de Groot N.N."/>
        </authorList>
    </citation>
    <scope>NUCLEOTIDE SEQUENCE [LARGE SCALE GENOMIC DNA]</scope>
    <source>
        <strain evidence="2 3">DSM 21633</strain>
    </source>
</reference>
<evidence type="ECO:0008006" key="4">
    <source>
        <dbReference type="Google" id="ProtNLM"/>
    </source>
</evidence>
<dbReference type="PROSITE" id="PS51257">
    <property type="entry name" value="PROKAR_LIPOPROTEIN"/>
    <property type="match status" value="1"/>
</dbReference>
<keyword evidence="3" id="KW-1185">Reference proteome</keyword>
<proteinExistence type="predicted"/>
<dbReference type="InterPro" id="IPR008972">
    <property type="entry name" value="Cupredoxin"/>
</dbReference>
<dbReference type="AlphaFoldDB" id="A0A1H9GNS3"/>